<name>A0A847S4F8_9NEIS</name>
<dbReference type="Proteomes" id="UP000587991">
    <property type="component" value="Unassembled WGS sequence"/>
</dbReference>
<dbReference type="Pfam" id="PF01243">
    <property type="entry name" value="PNPOx_N"/>
    <property type="match status" value="1"/>
</dbReference>
<accession>A0A847S4F8</accession>
<gene>
    <name evidence="2" type="ORF">HF682_02490</name>
</gene>
<dbReference type="RefSeq" id="WP_168875671.1">
    <property type="nucleotide sequence ID" value="NZ_JABAIM010000001.1"/>
</dbReference>
<organism evidence="2 3">
    <name type="scientific">Leeia aquatica</name>
    <dbReference type="NCBI Taxonomy" id="2725557"/>
    <lineage>
        <taxon>Bacteria</taxon>
        <taxon>Pseudomonadati</taxon>
        <taxon>Pseudomonadota</taxon>
        <taxon>Betaproteobacteria</taxon>
        <taxon>Neisseriales</taxon>
        <taxon>Leeiaceae</taxon>
        <taxon>Leeia</taxon>
    </lineage>
</organism>
<dbReference type="PANTHER" id="PTHR34818">
    <property type="entry name" value="PROTEIN BLI-3"/>
    <property type="match status" value="1"/>
</dbReference>
<feature type="domain" description="Pyridoxamine 5'-phosphate oxidase N-terminal" evidence="1">
    <location>
        <begin position="4"/>
        <end position="127"/>
    </location>
</feature>
<dbReference type="InterPro" id="IPR052917">
    <property type="entry name" value="Stress-Dev_Protein"/>
</dbReference>
<reference evidence="2 3" key="1">
    <citation type="submission" date="2020-04" db="EMBL/GenBank/DDBJ databases">
        <title>Draft genome of Leeia sp. IMCC25680.</title>
        <authorList>
            <person name="Song J."/>
            <person name="Cho J.-C."/>
        </authorList>
    </citation>
    <scope>NUCLEOTIDE SEQUENCE [LARGE SCALE GENOMIC DNA]</scope>
    <source>
        <strain evidence="2 3">IMCC25680</strain>
    </source>
</reference>
<evidence type="ECO:0000259" key="1">
    <source>
        <dbReference type="Pfam" id="PF01243"/>
    </source>
</evidence>
<keyword evidence="3" id="KW-1185">Reference proteome</keyword>
<dbReference type="InterPro" id="IPR011576">
    <property type="entry name" value="Pyridox_Oxase_N"/>
</dbReference>
<dbReference type="SUPFAM" id="SSF50475">
    <property type="entry name" value="FMN-binding split barrel"/>
    <property type="match status" value="1"/>
</dbReference>
<comment type="caution">
    <text evidence="2">The sequence shown here is derived from an EMBL/GenBank/DDBJ whole genome shotgun (WGS) entry which is preliminary data.</text>
</comment>
<dbReference type="Gene3D" id="2.30.110.10">
    <property type="entry name" value="Electron Transport, Fmn-binding Protein, Chain A"/>
    <property type="match status" value="1"/>
</dbReference>
<protein>
    <submittedName>
        <fullName evidence="2">Pyridoxamine 5'-phosphate oxidase family protein</fullName>
    </submittedName>
</protein>
<evidence type="ECO:0000313" key="3">
    <source>
        <dbReference type="Proteomes" id="UP000587991"/>
    </source>
</evidence>
<sequence>MQDLHQQMRQMSQDLQLLHIATVDEHGLPQLRPVVGKADADMTIRFSTHLDSDKVAQIWDKPDVQLILGASHARSETWLRVTGRAKISTSQEEREAFWFEGLKAFVQDVNDPRYCVVIVRPKRVRMHNLFQAEPVLDWQPGA</sequence>
<dbReference type="EMBL" id="JABAIM010000001">
    <property type="protein sequence ID" value="NLR74027.1"/>
    <property type="molecule type" value="Genomic_DNA"/>
</dbReference>
<dbReference type="InterPro" id="IPR012349">
    <property type="entry name" value="Split_barrel_FMN-bd"/>
</dbReference>
<dbReference type="AlphaFoldDB" id="A0A847S4F8"/>
<proteinExistence type="predicted"/>
<dbReference type="PANTHER" id="PTHR34818:SF1">
    <property type="entry name" value="PROTEIN BLI-3"/>
    <property type="match status" value="1"/>
</dbReference>
<evidence type="ECO:0000313" key="2">
    <source>
        <dbReference type="EMBL" id="NLR74027.1"/>
    </source>
</evidence>